<protein>
    <submittedName>
        <fullName evidence="2">(Atlantic silverside) hypothetical protein</fullName>
    </submittedName>
</protein>
<reference evidence="2" key="1">
    <citation type="submission" date="2021-05" db="EMBL/GenBank/DDBJ databases">
        <authorList>
            <person name="Tigano A."/>
        </authorList>
    </citation>
    <scope>NUCLEOTIDE SEQUENCE</scope>
</reference>
<accession>A0A8S4BVZ5</accession>
<dbReference type="InterPro" id="IPR001304">
    <property type="entry name" value="C-type_lectin-like"/>
</dbReference>
<dbReference type="Pfam" id="PF00059">
    <property type="entry name" value="Lectin_C"/>
    <property type="match status" value="1"/>
</dbReference>
<evidence type="ECO:0000313" key="3">
    <source>
        <dbReference type="Proteomes" id="UP000677803"/>
    </source>
</evidence>
<comment type="caution">
    <text evidence="2">The sequence shown here is derived from an EMBL/GenBank/DDBJ whole genome shotgun (WGS) entry which is preliminary data.</text>
</comment>
<evidence type="ECO:0000259" key="1">
    <source>
        <dbReference type="PROSITE" id="PS50041"/>
    </source>
</evidence>
<proteinExistence type="predicted"/>
<dbReference type="CDD" id="cd00037">
    <property type="entry name" value="CLECT"/>
    <property type="match status" value="1"/>
</dbReference>
<dbReference type="AlphaFoldDB" id="A0A8S4BVZ5"/>
<name>A0A8S4BVZ5_9TELE</name>
<gene>
    <name evidence="2" type="ORF">MMEN_LOCUS19733</name>
</gene>
<keyword evidence="3" id="KW-1185">Reference proteome</keyword>
<dbReference type="PANTHER" id="PTHR45784:SF3">
    <property type="entry name" value="C-TYPE LECTIN DOMAIN FAMILY 4 MEMBER K-LIKE-RELATED"/>
    <property type="match status" value="1"/>
</dbReference>
<dbReference type="SUPFAM" id="SSF56436">
    <property type="entry name" value="C-type lectin-like"/>
    <property type="match status" value="1"/>
</dbReference>
<sequence>MQTSTGKPANPTATTLMPTVNTQSLHPVDLILIQENMTWIGAMSYCRENHIDLVHISTEYIQYKVAEKARNATSRHVWLGLRYTCTLKHWVWIGSDSNCYQNWAPEHVPGKVTDCGFSGAIEATGRQQWELWMDIMHPTLVDSEEEGAN</sequence>
<dbReference type="PANTHER" id="PTHR45784">
    <property type="entry name" value="C-TYPE LECTIN DOMAIN FAMILY 20 MEMBER A-RELATED"/>
    <property type="match status" value="1"/>
</dbReference>
<organism evidence="2 3">
    <name type="scientific">Menidia menidia</name>
    <name type="common">Atlantic silverside</name>
    <dbReference type="NCBI Taxonomy" id="238744"/>
    <lineage>
        <taxon>Eukaryota</taxon>
        <taxon>Metazoa</taxon>
        <taxon>Chordata</taxon>
        <taxon>Craniata</taxon>
        <taxon>Vertebrata</taxon>
        <taxon>Euteleostomi</taxon>
        <taxon>Actinopterygii</taxon>
        <taxon>Neopterygii</taxon>
        <taxon>Teleostei</taxon>
        <taxon>Neoteleostei</taxon>
        <taxon>Acanthomorphata</taxon>
        <taxon>Ovalentaria</taxon>
        <taxon>Atherinomorphae</taxon>
        <taxon>Atheriniformes</taxon>
        <taxon>Atherinopsidae</taxon>
        <taxon>Menidiinae</taxon>
        <taxon>Menidia</taxon>
    </lineage>
</organism>
<dbReference type="EMBL" id="CAJRST010038888">
    <property type="protein sequence ID" value="CAG6015652.1"/>
    <property type="molecule type" value="Genomic_DNA"/>
</dbReference>
<dbReference type="InterPro" id="IPR016187">
    <property type="entry name" value="CTDL_fold"/>
</dbReference>
<dbReference type="PROSITE" id="PS50041">
    <property type="entry name" value="C_TYPE_LECTIN_2"/>
    <property type="match status" value="1"/>
</dbReference>
<dbReference type="OrthoDB" id="441660at2759"/>
<feature type="domain" description="C-type lectin" evidence="1">
    <location>
        <begin position="34"/>
        <end position="130"/>
    </location>
</feature>
<dbReference type="InterPro" id="IPR016186">
    <property type="entry name" value="C-type_lectin-like/link_sf"/>
</dbReference>
<dbReference type="Proteomes" id="UP000677803">
    <property type="component" value="Unassembled WGS sequence"/>
</dbReference>
<evidence type="ECO:0000313" key="2">
    <source>
        <dbReference type="EMBL" id="CAG6015652.1"/>
    </source>
</evidence>
<dbReference type="Gene3D" id="3.10.100.10">
    <property type="entry name" value="Mannose-Binding Protein A, subunit A"/>
    <property type="match status" value="1"/>
</dbReference>